<protein>
    <submittedName>
        <fullName evidence="1">Uncharacterized protein</fullName>
    </submittedName>
</protein>
<gene>
    <name evidence="1" type="ORF">FRUB_07671</name>
</gene>
<organism evidence="1 2">
    <name type="scientific">Fimbriiglobus ruber</name>
    <dbReference type="NCBI Taxonomy" id="1908690"/>
    <lineage>
        <taxon>Bacteria</taxon>
        <taxon>Pseudomonadati</taxon>
        <taxon>Planctomycetota</taxon>
        <taxon>Planctomycetia</taxon>
        <taxon>Gemmatales</taxon>
        <taxon>Gemmataceae</taxon>
        <taxon>Fimbriiglobus</taxon>
    </lineage>
</organism>
<comment type="caution">
    <text evidence="1">The sequence shown here is derived from an EMBL/GenBank/DDBJ whole genome shotgun (WGS) entry which is preliminary data.</text>
</comment>
<accession>A0A225DAG5</accession>
<evidence type="ECO:0000313" key="1">
    <source>
        <dbReference type="EMBL" id="OWK38551.1"/>
    </source>
</evidence>
<dbReference type="Proteomes" id="UP000214646">
    <property type="component" value="Unassembled WGS sequence"/>
</dbReference>
<proteinExistence type="predicted"/>
<dbReference type="EMBL" id="NIDE01000014">
    <property type="protein sequence ID" value="OWK38551.1"/>
    <property type="molecule type" value="Genomic_DNA"/>
</dbReference>
<dbReference type="AlphaFoldDB" id="A0A225DAG5"/>
<sequence>MDNHGYGKVVLEQTLAKRNPGCRVVYLKPTEEAGAVQGREYIKG</sequence>
<reference evidence="2" key="1">
    <citation type="submission" date="2017-06" db="EMBL/GenBank/DDBJ databases">
        <title>Genome analysis of Fimbriiglobus ruber SP5, the first member of the order Planctomycetales with confirmed chitinolytic capability.</title>
        <authorList>
            <person name="Ravin N.V."/>
            <person name="Rakitin A.L."/>
            <person name="Ivanova A.A."/>
            <person name="Beletsky A.V."/>
            <person name="Kulichevskaya I.S."/>
            <person name="Mardanov A.V."/>
            <person name="Dedysh S.N."/>
        </authorList>
    </citation>
    <scope>NUCLEOTIDE SEQUENCE [LARGE SCALE GENOMIC DNA]</scope>
    <source>
        <strain evidence="2">SP5</strain>
    </source>
</reference>
<evidence type="ECO:0000313" key="2">
    <source>
        <dbReference type="Proteomes" id="UP000214646"/>
    </source>
</evidence>
<keyword evidence="2" id="KW-1185">Reference proteome</keyword>
<name>A0A225DAG5_9BACT</name>